<dbReference type="OrthoDB" id="20086at2759"/>
<sequence length="96" mass="10289">MAPSVLSAYLERSNEQMMQLMMIGMKMAQMLWREIQEKMNFTSALAGLPASMKDKLAATSQSKGILGKLHESAQPISTGDALKIVSADEAAQAAAS</sequence>
<evidence type="ECO:0000313" key="2">
    <source>
        <dbReference type="Proteomes" id="UP000652761"/>
    </source>
</evidence>
<dbReference type="AlphaFoldDB" id="A0A843VP88"/>
<accession>A0A843VP88</accession>
<reference evidence="1" key="1">
    <citation type="submission" date="2017-07" db="EMBL/GenBank/DDBJ databases">
        <title>Taro Niue Genome Assembly and Annotation.</title>
        <authorList>
            <person name="Atibalentja N."/>
            <person name="Keating K."/>
            <person name="Fields C.J."/>
        </authorList>
    </citation>
    <scope>NUCLEOTIDE SEQUENCE</scope>
    <source>
        <strain evidence="1">Niue_2</strain>
        <tissue evidence="1">Leaf</tissue>
    </source>
</reference>
<keyword evidence="2" id="KW-1185">Reference proteome</keyword>
<organism evidence="1 2">
    <name type="scientific">Colocasia esculenta</name>
    <name type="common">Wild taro</name>
    <name type="synonym">Arum esculentum</name>
    <dbReference type="NCBI Taxonomy" id="4460"/>
    <lineage>
        <taxon>Eukaryota</taxon>
        <taxon>Viridiplantae</taxon>
        <taxon>Streptophyta</taxon>
        <taxon>Embryophyta</taxon>
        <taxon>Tracheophyta</taxon>
        <taxon>Spermatophyta</taxon>
        <taxon>Magnoliopsida</taxon>
        <taxon>Liliopsida</taxon>
        <taxon>Araceae</taxon>
        <taxon>Aroideae</taxon>
        <taxon>Colocasieae</taxon>
        <taxon>Colocasia</taxon>
    </lineage>
</organism>
<name>A0A843VP88_COLES</name>
<proteinExistence type="predicted"/>
<gene>
    <name evidence="1" type="ORF">Taro_025756</name>
</gene>
<comment type="caution">
    <text evidence="1">The sequence shown here is derived from an EMBL/GenBank/DDBJ whole genome shotgun (WGS) entry which is preliminary data.</text>
</comment>
<evidence type="ECO:0000313" key="1">
    <source>
        <dbReference type="EMBL" id="MQL93119.1"/>
    </source>
</evidence>
<protein>
    <submittedName>
        <fullName evidence="1">Uncharacterized protein</fullName>
    </submittedName>
</protein>
<dbReference type="Proteomes" id="UP000652761">
    <property type="component" value="Unassembled WGS sequence"/>
</dbReference>
<dbReference type="EMBL" id="NMUH01001518">
    <property type="protein sequence ID" value="MQL93119.1"/>
    <property type="molecule type" value="Genomic_DNA"/>
</dbReference>